<protein>
    <submittedName>
        <fullName evidence="1">Uncharacterized protein</fullName>
    </submittedName>
</protein>
<evidence type="ECO:0000313" key="1">
    <source>
        <dbReference type="EMBL" id="MCP2267275.1"/>
    </source>
</evidence>
<proteinExistence type="predicted"/>
<organism evidence="1 2">
    <name type="scientific">Promicromonospora thailandica</name>
    <dbReference type="NCBI Taxonomy" id="765201"/>
    <lineage>
        <taxon>Bacteria</taxon>
        <taxon>Bacillati</taxon>
        <taxon>Actinomycetota</taxon>
        <taxon>Actinomycetes</taxon>
        <taxon>Micrococcales</taxon>
        <taxon>Promicromonosporaceae</taxon>
        <taxon>Promicromonospora</taxon>
    </lineage>
</organism>
<accession>A0A9X2G7Z3</accession>
<name>A0A9X2G7Z3_9MICO</name>
<evidence type="ECO:0000313" key="2">
    <source>
        <dbReference type="Proteomes" id="UP001139493"/>
    </source>
</evidence>
<keyword evidence="2" id="KW-1185">Reference proteome</keyword>
<gene>
    <name evidence="1" type="ORF">APR03_004648</name>
</gene>
<comment type="caution">
    <text evidence="1">The sequence shown here is derived from an EMBL/GenBank/DDBJ whole genome shotgun (WGS) entry which is preliminary data.</text>
</comment>
<dbReference type="EMBL" id="JAMTCS010000017">
    <property type="protein sequence ID" value="MCP2267275.1"/>
    <property type="molecule type" value="Genomic_DNA"/>
</dbReference>
<reference evidence="1" key="1">
    <citation type="submission" date="2022-06" db="EMBL/GenBank/DDBJ databases">
        <title>Genomic Encyclopedia of Archaeal and Bacterial Type Strains, Phase II (KMG-II): from individual species to whole genera.</title>
        <authorList>
            <person name="Goeker M."/>
        </authorList>
    </citation>
    <scope>NUCLEOTIDE SEQUENCE</scope>
    <source>
        <strain evidence="1">DSM 26652</strain>
    </source>
</reference>
<dbReference type="Proteomes" id="UP001139493">
    <property type="component" value="Unassembled WGS sequence"/>
</dbReference>
<sequence>MLQDNVRNLMARSGDAPFGSVQVILYNEDTAVNTRNQGS</sequence>
<dbReference type="AlphaFoldDB" id="A0A9X2G7Z3"/>